<comment type="caution">
    <text evidence="4">The sequence shown here is derived from an EMBL/GenBank/DDBJ whole genome shotgun (WGS) entry which is preliminary data.</text>
</comment>
<dbReference type="Gene3D" id="1.10.357.10">
    <property type="entry name" value="Tetracycline Repressor, domain 2"/>
    <property type="match status" value="1"/>
</dbReference>
<dbReference type="EMBL" id="FSFA01000004">
    <property type="protein sequence ID" value="SHX57767.1"/>
    <property type="molecule type" value="Genomic_DNA"/>
</dbReference>
<name>A0A9Q7SFG0_9MYCO</name>
<evidence type="ECO:0000259" key="3">
    <source>
        <dbReference type="PROSITE" id="PS50977"/>
    </source>
</evidence>
<feature type="domain" description="HTH tetR-type" evidence="3">
    <location>
        <begin position="19"/>
        <end position="79"/>
    </location>
</feature>
<proteinExistence type="predicted"/>
<reference evidence="4 5" key="1">
    <citation type="submission" date="2016-11" db="EMBL/GenBank/DDBJ databases">
        <authorList>
            <consortium name="Pathogen Informatics"/>
        </authorList>
    </citation>
    <scope>NUCLEOTIDE SEQUENCE [LARGE SCALE GENOMIC DNA]</scope>
    <source>
        <strain evidence="4 5">968</strain>
    </source>
</reference>
<dbReference type="SUPFAM" id="SSF46689">
    <property type="entry name" value="Homeodomain-like"/>
    <property type="match status" value="1"/>
</dbReference>
<evidence type="ECO:0000313" key="4">
    <source>
        <dbReference type="EMBL" id="SHX57767.1"/>
    </source>
</evidence>
<gene>
    <name evidence="4" type="ORF">SAMEA2275694_03115</name>
</gene>
<dbReference type="GO" id="GO:0003677">
    <property type="term" value="F:DNA binding"/>
    <property type="evidence" value="ECO:0007669"/>
    <property type="project" value="UniProtKB-UniRule"/>
</dbReference>
<evidence type="ECO:0000313" key="5">
    <source>
        <dbReference type="Proteomes" id="UP000185183"/>
    </source>
</evidence>
<evidence type="ECO:0000256" key="2">
    <source>
        <dbReference type="PROSITE-ProRule" id="PRU00335"/>
    </source>
</evidence>
<dbReference type="InterPro" id="IPR001647">
    <property type="entry name" value="HTH_TetR"/>
</dbReference>
<organism evidence="4 5">
    <name type="scientific">Mycobacteroides abscessus subsp. bolletii</name>
    <dbReference type="NCBI Taxonomy" id="319705"/>
    <lineage>
        <taxon>Bacteria</taxon>
        <taxon>Bacillati</taxon>
        <taxon>Actinomycetota</taxon>
        <taxon>Actinomycetes</taxon>
        <taxon>Mycobacteriales</taxon>
        <taxon>Mycobacteriaceae</taxon>
        <taxon>Mycobacteroides</taxon>
        <taxon>Mycobacteroides abscessus</taxon>
    </lineage>
</organism>
<protein>
    <submittedName>
        <fullName evidence="4">TetR family transcriptional regulator</fullName>
    </submittedName>
</protein>
<dbReference type="AlphaFoldDB" id="A0A9Q7SFG0"/>
<sequence>MNGQVHRKYGGKTREQRRDERRTALVLAGRELWRDNGLGAVTVRGVCARTRLTDRYFYEEFATVHDLVLKIVEEVFTELFGAMTEAGRKAPDNPYAQLTAGLTAYLEHSVADGAVLRILTSDLAGFAGLVAQRREIQHRIAHAILLTITPDEQEHVAKHDAAVFCVGGVTLMMEDWLSDENRCSAADLGVRATDMCMQVLGPLP</sequence>
<evidence type="ECO:0000256" key="1">
    <source>
        <dbReference type="ARBA" id="ARBA00023125"/>
    </source>
</evidence>
<dbReference type="Proteomes" id="UP000185183">
    <property type="component" value="Unassembled WGS sequence"/>
</dbReference>
<feature type="DNA-binding region" description="H-T-H motif" evidence="2">
    <location>
        <begin position="42"/>
        <end position="61"/>
    </location>
</feature>
<keyword evidence="1 2" id="KW-0238">DNA-binding</keyword>
<accession>A0A9Q7SFG0</accession>
<dbReference type="InterPro" id="IPR009057">
    <property type="entry name" value="Homeodomain-like_sf"/>
</dbReference>
<dbReference type="RefSeq" id="WP_052523047.1">
    <property type="nucleotide sequence ID" value="NZ_CP065265.1"/>
</dbReference>
<dbReference type="PROSITE" id="PS50977">
    <property type="entry name" value="HTH_TETR_2"/>
    <property type="match status" value="1"/>
</dbReference>